<sequence>EYRPHCDGGCGYEEVQLGMRVASSLLYCNVADQGGSTIFTKDATKFTPRRGDFLFFVYKSDPSFMSMHAACPVLRGVKSTATQWYREGVRKGWTWEDVNDLGYSRSDSKEL</sequence>
<feature type="domain" description="Fe2OG dioxygenase" evidence="3">
    <location>
        <begin position="1"/>
        <end position="87"/>
    </location>
</feature>
<evidence type="ECO:0000313" key="4">
    <source>
        <dbReference type="EMBL" id="CAE7851999.1"/>
    </source>
</evidence>
<dbReference type="InterPro" id="IPR045054">
    <property type="entry name" value="P4HA-like"/>
</dbReference>
<dbReference type="PROSITE" id="PS51471">
    <property type="entry name" value="FE2OG_OXY"/>
    <property type="match status" value="1"/>
</dbReference>
<organism evidence="4 5">
    <name type="scientific">Symbiodinium necroappetens</name>
    <dbReference type="NCBI Taxonomy" id="1628268"/>
    <lineage>
        <taxon>Eukaryota</taxon>
        <taxon>Sar</taxon>
        <taxon>Alveolata</taxon>
        <taxon>Dinophyceae</taxon>
        <taxon>Suessiales</taxon>
        <taxon>Symbiodiniaceae</taxon>
        <taxon>Symbiodinium</taxon>
    </lineage>
</organism>
<dbReference type="InterPro" id="IPR044862">
    <property type="entry name" value="Pro_4_hyd_alph_FE2OG_OXY"/>
</dbReference>
<gene>
    <name evidence="4" type="primary">dpy-18</name>
    <name evidence="4" type="ORF">SNEC2469_LOCUS26465</name>
</gene>
<dbReference type="PANTHER" id="PTHR10869:SF246">
    <property type="entry name" value="TRANSMEMBRANE PROLYL 4-HYDROXYLASE"/>
    <property type="match status" value="1"/>
</dbReference>
<dbReference type="EMBL" id="CAJNJA010053920">
    <property type="protein sequence ID" value="CAE7851999.1"/>
    <property type="molecule type" value="Genomic_DNA"/>
</dbReference>
<protein>
    <submittedName>
        <fullName evidence="4">Dpy-18 protein</fullName>
    </submittedName>
</protein>
<dbReference type="PANTHER" id="PTHR10869">
    <property type="entry name" value="PROLYL 4-HYDROXYLASE ALPHA SUBUNIT"/>
    <property type="match status" value="1"/>
</dbReference>
<dbReference type="InterPro" id="IPR005123">
    <property type="entry name" value="Oxoglu/Fe-dep_dioxygenase_dom"/>
</dbReference>
<feature type="non-terminal residue" evidence="4">
    <location>
        <position position="1"/>
    </location>
</feature>
<keyword evidence="5" id="KW-1185">Reference proteome</keyword>
<keyword evidence="2" id="KW-0408">Iron</keyword>
<evidence type="ECO:0000313" key="5">
    <source>
        <dbReference type="Proteomes" id="UP000601435"/>
    </source>
</evidence>
<keyword evidence="1" id="KW-0479">Metal-binding</keyword>
<dbReference type="Gene3D" id="2.60.120.620">
    <property type="entry name" value="q2cbj1_9rhob like domain"/>
    <property type="match status" value="1"/>
</dbReference>
<evidence type="ECO:0000256" key="2">
    <source>
        <dbReference type="ARBA" id="ARBA00023004"/>
    </source>
</evidence>
<comment type="caution">
    <text evidence="4">The sequence shown here is derived from an EMBL/GenBank/DDBJ whole genome shotgun (WGS) entry which is preliminary data.</text>
</comment>
<name>A0A813A4X9_9DINO</name>
<dbReference type="Proteomes" id="UP000601435">
    <property type="component" value="Unassembled WGS sequence"/>
</dbReference>
<dbReference type="OrthoDB" id="439107at2759"/>
<reference evidence="4" key="1">
    <citation type="submission" date="2021-02" db="EMBL/GenBank/DDBJ databases">
        <authorList>
            <person name="Dougan E. K."/>
            <person name="Rhodes N."/>
            <person name="Thang M."/>
            <person name="Chan C."/>
        </authorList>
    </citation>
    <scope>NUCLEOTIDE SEQUENCE</scope>
</reference>
<dbReference type="GO" id="GO:0046872">
    <property type="term" value="F:metal ion binding"/>
    <property type="evidence" value="ECO:0007669"/>
    <property type="project" value="UniProtKB-KW"/>
</dbReference>
<evidence type="ECO:0000259" key="3">
    <source>
        <dbReference type="PROSITE" id="PS51471"/>
    </source>
</evidence>
<dbReference type="Pfam" id="PF13640">
    <property type="entry name" value="2OG-FeII_Oxy_3"/>
    <property type="match status" value="1"/>
</dbReference>
<evidence type="ECO:0000256" key="1">
    <source>
        <dbReference type="ARBA" id="ARBA00022723"/>
    </source>
</evidence>
<accession>A0A813A4X9</accession>
<proteinExistence type="predicted"/>
<dbReference type="GO" id="GO:0004656">
    <property type="term" value="F:procollagen-proline 4-dioxygenase activity"/>
    <property type="evidence" value="ECO:0007669"/>
    <property type="project" value="TreeGrafter"/>
</dbReference>
<dbReference type="AlphaFoldDB" id="A0A813A4X9"/>
<dbReference type="GO" id="GO:0005783">
    <property type="term" value="C:endoplasmic reticulum"/>
    <property type="evidence" value="ECO:0007669"/>
    <property type="project" value="TreeGrafter"/>
</dbReference>